<dbReference type="HAMAP" id="MF_01264">
    <property type="entry name" value="CCA_arch"/>
    <property type="match status" value="1"/>
</dbReference>
<evidence type="ECO:0000256" key="7">
    <source>
        <dbReference type="ARBA" id="ARBA00022840"/>
    </source>
</evidence>
<keyword evidence="2 10" id="KW-0819">tRNA processing</keyword>
<dbReference type="GO" id="GO:0005524">
    <property type="term" value="F:ATP binding"/>
    <property type="evidence" value="ECO:0007669"/>
    <property type="project" value="UniProtKB-UniRule"/>
</dbReference>
<dbReference type="Gene3D" id="3.30.460.10">
    <property type="entry name" value="Beta Polymerase, domain 2"/>
    <property type="match status" value="1"/>
</dbReference>
<dbReference type="AlphaFoldDB" id="A0A348B337"/>
<feature type="binding site" evidence="10">
    <location>
        <position position="69"/>
    </location>
    <ligand>
        <name>Mg(2+)</name>
        <dbReference type="ChEBI" id="CHEBI:18420"/>
    </ligand>
</feature>
<feature type="binding site" evidence="10">
    <location>
        <position position="7"/>
    </location>
    <ligand>
        <name>CTP</name>
        <dbReference type="ChEBI" id="CHEBI:37563"/>
    </ligand>
</feature>
<dbReference type="InterPro" id="IPR048833">
    <property type="entry name" value="CAA_C"/>
</dbReference>
<keyword evidence="1 10" id="KW-0808">Transferase</keyword>
<dbReference type="SUPFAM" id="SSF55003">
    <property type="entry name" value="PAP/Archaeal CCA-adding enzyme, C-terminal domain"/>
    <property type="match status" value="1"/>
</dbReference>
<keyword evidence="6 10" id="KW-0692">RNA repair</keyword>
<dbReference type="InterPro" id="IPR011068">
    <property type="entry name" value="NuclTrfase_I-like_C"/>
</dbReference>
<reference evidence="16" key="2">
    <citation type="submission" date="2018-04" db="EMBL/GenBank/DDBJ databases">
        <title>Complete genome sequence of Sulfodiicoccus acidiphilus strain HS-1.</title>
        <authorList>
            <person name="Sakai H.D."/>
            <person name="Kurosawa N."/>
        </authorList>
    </citation>
    <scope>NUCLEOTIDE SEQUENCE [LARGE SCALE GENOMIC DNA]</scope>
    <source>
        <strain evidence="16">HS-1</strain>
    </source>
</reference>
<dbReference type="GO" id="GO:0042245">
    <property type="term" value="P:RNA repair"/>
    <property type="evidence" value="ECO:0007669"/>
    <property type="project" value="UniProtKB-KW"/>
</dbReference>
<dbReference type="InterPro" id="IPR002934">
    <property type="entry name" value="Polymerase_NTP_transf_dom"/>
</dbReference>
<feature type="binding site" evidence="10">
    <location>
        <position position="4"/>
    </location>
    <ligand>
        <name>CTP</name>
        <dbReference type="ChEBI" id="CHEBI:37563"/>
    </ligand>
</feature>
<feature type="binding site" evidence="10">
    <location>
        <position position="121"/>
    </location>
    <ligand>
        <name>CTP</name>
        <dbReference type="ChEBI" id="CHEBI:37563"/>
    </ligand>
</feature>
<comment type="similarity">
    <text evidence="10">Belongs to the tRNA nucleotidyltransferase/poly(A) polymerase family. Archaeal CCA-adding enzyme subfamily.</text>
</comment>
<dbReference type="Proteomes" id="UP000616143">
    <property type="component" value="Unassembled WGS sequence"/>
</dbReference>
<dbReference type="Gene3D" id="3.30.70.590">
    <property type="entry name" value="Poly(A) polymerase predicted RNA binding domain"/>
    <property type="match status" value="1"/>
</dbReference>
<feature type="binding site" evidence="10">
    <location>
        <position position="18"/>
    </location>
    <ligand>
        <name>Mg(2+)</name>
        <dbReference type="ChEBI" id="CHEBI:18420"/>
    </ligand>
</feature>
<keyword evidence="8 10" id="KW-0460">Magnesium</keyword>
<feature type="binding site" evidence="10">
    <location>
        <position position="7"/>
    </location>
    <ligand>
        <name>ATP</name>
        <dbReference type="ChEBI" id="CHEBI:30616"/>
    </ligand>
</feature>
<dbReference type="InterPro" id="IPR042090">
    <property type="entry name" value="CCA_tRNA_nucleotrans_2"/>
</dbReference>
<dbReference type="EMBL" id="AP018553">
    <property type="protein sequence ID" value="BBD72589.1"/>
    <property type="molecule type" value="Genomic_DNA"/>
</dbReference>
<feature type="domain" description="Polymerase nucleotidyl transferase" evidence="11">
    <location>
        <begin position="2"/>
        <end position="89"/>
    </location>
</feature>
<evidence type="ECO:0000259" key="12">
    <source>
        <dbReference type="Pfam" id="PF09249"/>
    </source>
</evidence>
<feature type="binding site" evidence="10">
    <location>
        <position position="121"/>
    </location>
    <ligand>
        <name>ATP</name>
        <dbReference type="ChEBI" id="CHEBI:30616"/>
    </ligand>
</feature>
<keyword evidence="16" id="KW-1185">Reference proteome</keyword>
<keyword evidence="7 10" id="KW-0067">ATP-binding</keyword>
<feature type="binding site" evidence="10">
    <location>
        <position position="16"/>
    </location>
    <ligand>
        <name>Mg(2+)</name>
        <dbReference type="ChEBI" id="CHEBI:18420"/>
    </ligand>
</feature>
<comment type="cofactor">
    <cofactor evidence="10">
        <name>Mg(2+)</name>
        <dbReference type="ChEBI" id="CHEBI:18420"/>
    </cofactor>
</comment>
<keyword evidence="5 10" id="KW-0547">Nucleotide-binding</keyword>
<dbReference type="InterPro" id="IPR015329">
    <property type="entry name" value="tRNA_NucTransf2"/>
</dbReference>
<evidence type="ECO:0000313" key="14">
    <source>
        <dbReference type="EMBL" id="BBD72589.1"/>
    </source>
</evidence>
<dbReference type="InterPro" id="IPR008229">
    <property type="entry name" value="CCA-adding_arc"/>
</dbReference>
<reference evidence="14" key="3">
    <citation type="journal article" date="2019" name="BMC Res. Notes">
        <title>Complete genome sequence of the Sulfodiicoccus acidiphilus strain HS-1T, the first crenarchaeon that lacks polB3, isolated from an acidic hot spring in Ohwaku-dani, Hakone, Japan.</title>
        <authorList>
            <person name="Sakai H.D."/>
            <person name="Kurosawa N."/>
        </authorList>
    </citation>
    <scope>NUCLEOTIDE SEQUENCE</scope>
    <source>
        <strain evidence="14">HS-1</strain>
    </source>
</reference>
<dbReference type="EMBL" id="BMQS01000007">
    <property type="protein sequence ID" value="GGT93479.1"/>
    <property type="molecule type" value="Genomic_DNA"/>
</dbReference>
<evidence type="ECO:0000256" key="5">
    <source>
        <dbReference type="ARBA" id="ARBA00022741"/>
    </source>
</evidence>
<evidence type="ECO:0000256" key="10">
    <source>
        <dbReference type="HAMAP-Rule" id="MF_01264"/>
    </source>
</evidence>
<dbReference type="Pfam" id="PF21133">
    <property type="entry name" value="CAA_C"/>
    <property type="match status" value="1"/>
</dbReference>
<dbReference type="EC" id="2.7.7.72" evidence="10"/>
<dbReference type="SUPFAM" id="SSF81301">
    <property type="entry name" value="Nucleotidyltransferase"/>
    <property type="match status" value="1"/>
</dbReference>
<keyword evidence="3 10" id="KW-0548">Nucleotidyltransferase</keyword>
<evidence type="ECO:0000256" key="1">
    <source>
        <dbReference type="ARBA" id="ARBA00022679"/>
    </source>
</evidence>
<proteinExistence type="inferred from homology"/>
<comment type="subunit">
    <text evidence="10">Homodimer.</text>
</comment>
<dbReference type="GO" id="GO:0004810">
    <property type="term" value="F:CCA tRNA nucleotidyltransferase activity"/>
    <property type="evidence" value="ECO:0007669"/>
    <property type="project" value="UniProtKB-UniRule"/>
</dbReference>
<dbReference type="KEGG" id="sacd:HS1genome_0978"/>
<keyword evidence="9 10" id="KW-0694">RNA-binding</keyword>
<dbReference type="GO" id="GO:0001680">
    <property type="term" value="P:tRNA 3'-terminal CCA addition"/>
    <property type="evidence" value="ECO:0007669"/>
    <property type="project" value="UniProtKB-UniRule"/>
</dbReference>
<gene>
    <name evidence="10" type="primary">cca</name>
    <name evidence="15" type="ORF">GCM10007116_08970</name>
    <name evidence="14" type="ORF">HS1genome_0978</name>
</gene>
<evidence type="ECO:0000256" key="6">
    <source>
        <dbReference type="ARBA" id="ARBA00022800"/>
    </source>
</evidence>
<evidence type="ECO:0000256" key="3">
    <source>
        <dbReference type="ARBA" id="ARBA00022695"/>
    </source>
</evidence>
<evidence type="ECO:0000256" key="4">
    <source>
        <dbReference type="ARBA" id="ARBA00022723"/>
    </source>
</evidence>
<keyword evidence="4 10" id="KW-0479">Metal-binding</keyword>
<dbReference type="GO" id="GO:0000287">
    <property type="term" value="F:magnesium ion binding"/>
    <property type="evidence" value="ECO:0007669"/>
    <property type="project" value="UniProtKB-UniRule"/>
</dbReference>
<reference evidence="15" key="4">
    <citation type="submission" date="2020-09" db="EMBL/GenBank/DDBJ databases">
        <authorList>
            <person name="Sun Q."/>
            <person name="Ohkuma M."/>
        </authorList>
    </citation>
    <scope>NUCLEOTIDE SEQUENCE</scope>
    <source>
        <strain evidence="15">JCM 31740</strain>
    </source>
</reference>
<dbReference type="Proteomes" id="UP000276741">
    <property type="component" value="Chromosome"/>
</dbReference>
<evidence type="ECO:0000256" key="9">
    <source>
        <dbReference type="ARBA" id="ARBA00022884"/>
    </source>
</evidence>
<protein>
    <recommendedName>
        <fullName evidence="10">CCA-adding enzyme</fullName>
        <ecNumber evidence="10">2.7.7.72</ecNumber>
    </recommendedName>
    <alternativeName>
        <fullName evidence="10">CCA tRNA nucleotidyltransferase</fullName>
    </alternativeName>
    <alternativeName>
        <fullName evidence="10">tRNA CCA-pyrophosphorylase</fullName>
    </alternativeName>
    <alternativeName>
        <fullName evidence="10">tRNA adenylyl-/cytidylyl- transferase</fullName>
    </alternativeName>
    <alternativeName>
        <fullName evidence="10">tRNA nucleotidyltransferase</fullName>
    </alternativeName>
    <alternativeName>
        <fullName evidence="10">tRNA-NT</fullName>
    </alternativeName>
</protein>
<sequence>MHGSFAKDTWLSGASDVDVFVFFPSTTSLEWIRSQALSLIKAKLSDLPWQIEYADHPYLKVLVDGIWIDVVPAVAVEEGSKPVTPVDRTRFHTVFVRGNFTPEMKDQVRLLKAFMKGIGVYGAEQRVKGFSGYLAELLIYHLRDFKGVLSAASSWGPKVVLGEPIRNFPEPLVVPDPIDPHRNVAAAVSIKRLAEFSLAARYYLTSPSLRFFYPPTVSDVPAVGDVLVVEVKPREYVAEEVLWGQVNSVLTKVRRSLGEAGFRVIDVGACEGLKLLVQVESKEIGRFKLHQGPPFYMRDDVSSFIASNDQVWIGEDGRLLSIKRRTGVMEDVVKGCLTFKFDFDLSFKWVSKGDDPCVAAFLRKTPTWLH</sequence>
<evidence type="ECO:0000256" key="8">
    <source>
        <dbReference type="ARBA" id="ARBA00022842"/>
    </source>
</evidence>
<dbReference type="InterPro" id="IPR043519">
    <property type="entry name" value="NT_sf"/>
</dbReference>
<reference evidence="15" key="1">
    <citation type="journal article" date="2014" name="Int. J. Syst. Evol. Microbiol.">
        <title>Complete genome sequence of Corynebacterium casei LMG S-19264T (=DSM 44701T), isolated from a smear-ripened cheese.</title>
        <authorList>
            <consortium name="US DOE Joint Genome Institute (JGI-PGF)"/>
            <person name="Walter F."/>
            <person name="Albersmeier A."/>
            <person name="Kalinowski J."/>
            <person name="Ruckert C."/>
        </authorList>
    </citation>
    <scope>NUCLEOTIDE SEQUENCE</scope>
    <source>
        <strain evidence="15">JCM 31740</strain>
    </source>
</reference>
<dbReference type="GO" id="GO:0000049">
    <property type="term" value="F:tRNA binding"/>
    <property type="evidence" value="ECO:0007669"/>
    <property type="project" value="UniProtKB-UniRule"/>
</dbReference>
<evidence type="ECO:0000259" key="11">
    <source>
        <dbReference type="Pfam" id="PF01909"/>
    </source>
</evidence>
<dbReference type="Pfam" id="PF01909">
    <property type="entry name" value="NTP_transf_2"/>
    <property type="match status" value="1"/>
</dbReference>
<dbReference type="Gene3D" id="1.10.1410.30">
    <property type="entry name" value="CCA tRNA nucleotidyltransferase, domain 2"/>
    <property type="match status" value="1"/>
</dbReference>
<dbReference type="CDD" id="cd05400">
    <property type="entry name" value="NT_2-5OAS_ClassI-CCAase"/>
    <property type="match status" value="1"/>
</dbReference>
<dbReference type="PANTHER" id="PTHR39643">
    <property type="entry name" value="CCA-ADDING ENZYME"/>
    <property type="match status" value="1"/>
</dbReference>
<feature type="binding site" evidence="10">
    <location>
        <position position="4"/>
    </location>
    <ligand>
        <name>ATP</name>
        <dbReference type="ChEBI" id="CHEBI:30616"/>
    </ligand>
</feature>
<feature type="domain" description="CCA-adding enzyme C-terminal" evidence="13">
    <location>
        <begin position="236"/>
        <end position="325"/>
    </location>
</feature>
<evidence type="ECO:0000313" key="16">
    <source>
        <dbReference type="Proteomes" id="UP000276741"/>
    </source>
</evidence>
<evidence type="ECO:0000256" key="2">
    <source>
        <dbReference type="ARBA" id="ARBA00022694"/>
    </source>
</evidence>
<evidence type="ECO:0000259" key="13">
    <source>
        <dbReference type="Pfam" id="PF21133"/>
    </source>
</evidence>
<dbReference type="NCBIfam" id="TIGR03671">
    <property type="entry name" value="cca_archaeal"/>
    <property type="match status" value="1"/>
</dbReference>
<comment type="catalytic activity">
    <reaction evidence="10">
        <text>a tRNA with a 3' CCA end + 2 CTP + ATP = a tRNA with a 3' CCACCA end + 3 diphosphate</text>
        <dbReference type="Rhea" id="RHEA:76235"/>
        <dbReference type="Rhea" id="RHEA-COMP:10468"/>
        <dbReference type="Rhea" id="RHEA-COMP:18655"/>
        <dbReference type="ChEBI" id="CHEBI:30616"/>
        <dbReference type="ChEBI" id="CHEBI:33019"/>
        <dbReference type="ChEBI" id="CHEBI:37563"/>
        <dbReference type="ChEBI" id="CHEBI:83071"/>
        <dbReference type="ChEBI" id="CHEBI:195187"/>
    </reaction>
</comment>
<comment type="miscellaneous">
    <text evidence="10">A single active site specifically recognizes both ATP and CTP and is responsible for their addition.</text>
</comment>
<dbReference type="SUPFAM" id="SSF81631">
    <property type="entry name" value="PAP/OAS1 substrate-binding domain"/>
    <property type="match status" value="1"/>
</dbReference>
<feature type="binding site" evidence="10">
    <location>
        <position position="92"/>
    </location>
    <ligand>
        <name>CTP</name>
        <dbReference type="ChEBI" id="CHEBI:37563"/>
    </ligand>
</feature>
<comment type="function">
    <text evidence="10">Catalyzes the addition and repair of the essential 3'-terminal CCA sequence in tRNAs without using a nucleic acid template. Adds these three nucleotides in the order of C, C, and A to the tRNA nucleotide-73, using CTP and ATP as substrates and producing inorganic pyrophosphate. tRNA 3'-terminal CCA addition is required both for tRNA processing and repair. Also involved in tRNA surveillance by mediating tandem CCA addition to generate a CCACCA at the 3' terminus of unstable tRNAs. While stable tRNAs receive only 3'-terminal CCA, unstable tRNAs are marked with CCACCA and rapidly degraded.</text>
</comment>
<dbReference type="PANTHER" id="PTHR39643:SF1">
    <property type="entry name" value="CCA-ADDING ENZYME"/>
    <property type="match status" value="1"/>
</dbReference>
<accession>A0A348B337</accession>
<evidence type="ECO:0000313" key="15">
    <source>
        <dbReference type="EMBL" id="GGT93479.1"/>
    </source>
</evidence>
<dbReference type="InterPro" id="IPR006116">
    <property type="entry name" value="NT_2-5OAS_ClassI-CCAase"/>
</dbReference>
<dbReference type="PROSITE" id="PS50152">
    <property type="entry name" value="25A_SYNTH_3"/>
    <property type="match status" value="1"/>
</dbReference>
<name>A0A348B337_9CREN</name>
<feature type="domain" description="tRNA nucleotidyltransferase substrate binding" evidence="12">
    <location>
        <begin position="106"/>
        <end position="213"/>
    </location>
</feature>
<dbReference type="Pfam" id="PF09249">
    <property type="entry name" value="tRNA_NucTransf2"/>
    <property type="match status" value="1"/>
</dbReference>
<feature type="binding site" evidence="10">
    <location>
        <position position="112"/>
    </location>
    <ligand>
        <name>CTP</name>
        <dbReference type="ChEBI" id="CHEBI:37563"/>
    </ligand>
</feature>
<comment type="catalytic activity">
    <reaction evidence="10">
        <text>a tRNA precursor + 2 CTP + ATP = a tRNA with a 3' CCA end + 3 diphosphate</text>
        <dbReference type="Rhea" id="RHEA:14433"/>
        <dbReference type="Rhea" id="RHEA-COMP:10465"/>
        <dbReference type="Rhea" id="RHEA-COMP:10468"/>
        <dbReference type="ChEBI" id="CHEBI:30616"/>
        <dbReference type="ChEBI" id="CHEBI:33019"/>
        <dbReference type="ChEBI" id="CHEBI:37563"/>
        <dbReference type="ChEBI" id="CHEBI:74896"/>
        <dbReference type="ChEBI" id="CHEBI:83071"/>
        <dbReference type="EC" id="2.7.7.72"/>
    </reaction>
</comment>
<feature type="binding site" evidence="10">
    <location>
        <position position="112"/>
    </location>
    <ligand>
        <name>ATP</name>
        <dbReference type="ChEBI" id="CHEBI:30616"/>
    </ligand>
</feature>
<feature type="binding site" evidence="10">
    <location>
        <position position="92"/>
    </location>
    <ligand>
        <name>ATP</name>
        <dbReference type="ChEBI" id="CHEBI:30616"/>
    </ligand>
</feature>
<organism evidence="14 16">
    <name type="scientific">Sulfodiicoccus acidiphilus</name>
    <dbReference type="NCBI Taxonomy" id="1670455"/>
    <lineage>
        <taxon>Archaea</taxon>
        <taxon>Thermoproteota</taxon>
        <taxon>Thermoprotei</taxon>
        <taxon>Sulfolobales</taxon>
        <taxon>Sulfolobaceae</taxon>
        <taxon>Sulfodiicoccus</taxon>
    </lineage>
</organism>